<dbReference type="EMBL" id="LWCA01000910">
    <property type="protein sequence ID" value="OAF66514.1"/>
    <property type="molecule type" value="Genomic_DNA"/>
</dbReference>
<dbReference type="PANTHER" id="PTHR18034">
    <property type="entry name" value="CELL CYCLE CONTROL PROTEIN CWF22-RELATED"/>
    <property type="match status" value="1"/>
</dbReference>
<feature type="domain" description="MI" evidence="5">
    <location>
        <begin position="445"/>
        <end position="563"/>
    </location>
</feature>
<feature type="compositionally biased region" description="Basic and acidic residues" evidence="4">
    <location>
        <begin position="18"/>
        <end position="36"/>
    </location>
</feature>
<proteinExistence type="inferred from homology"/>
<dbReference type="Proteomes" id="UP000078046">
    <property type="component" value="Unassembled WGS sequence"/>
</dbReference>
<reference evidence="6 7" key="1">
    <citation type="submission" date="2016-04" db="EMBL/GenBank/DDBJ databases">
        <title>The genome of Intoshia linei affirms orthonectids as highly simplified spiralians.</title>
        <authorList>
            <person name="Mikhailov K.V."/>
            <person name="Slusarev G.S."/>
            <person name="Nikitin M.A."/>
            <person name="Logacheva M.D."/>
            <person name="Penin A."/>
            <person name="Aleoshin V."/>
            <person name="Panchin Y.V."/>
        </authorList>
    </citation>
    <scope>NUCLEOTIDE SEQUENCE [LARGE SCALE GENOMIC DNA]</scope>
    <source>
        <strain evidence="6">Intl2013</strain>
        <tissue evidence="6">Whole animal</tissue>
    </source>
</reference>
<gene>
    <name evidence="6" type="ORF">A3Q56_05761</name>
</gene>
<dbReference type="Pfam" id="PF02847">
    <property type="entry name" value="MA3"/>
    <property type="match status" value="1"/>
</dbReference>
<dbReference type="Gene3D" id="1.25.40.180">
    <property type="match status" value="1"/>
</dbReference>
<dbReference type="GO" id="GO:0042274">
    <property type="term" value="P:ribosomal small subunit biogenesis"/>
    <property type="evidence" value="ECO:0007669"/>
    <property type="project" value="TreeGrafter"/>
</dbReference>
<evidence type="ECO:0000313" key="6">
    <source>
        <dbReference type="EMBL" id="OAF66514.1"/>
    </source>
</evidence>
<dbReference type="PROSITE" id="PS51366">
    <property type="entry name" value="MI"/>
    <property type="match status" value="1"/>
</dbReference>
<dbReference type="AlphaFoldDB" id="A0A177AZB0"/>
<dbReference type="SUPFAM" id="SSF48371">
    <property type="entry name" value="ARM repeat"/>
    <property type="match status" value="1"/>
</dbReference>
<comment type="caution">
    <text evidence="6">The sequence shown here is derived from an EMBL/GenBank/DDBJ whole genome shotgun (WGS) entry which is preliminary data.</text>
</comment>
<evidence type="ECO:0000256" key="1">
    <source>
        <dbReference type="ARBA" id="ARBA00004123"/>
    </source>
</evidence>
<dbReference type="InterPro" id="IPR050781">
    <property type="entry name" value="CWC22_splicing_factor"/>
</dbReference>
<dbReference type="InterPro" id="IPR016024">
    <property type="entry name" value="ARM-type_fold"/>
</dbReference>
<sequence>MSNLKRCILDIRSFCKENSESNKNKETNDENKDKIGKNNRKRIKRRDNFGVSDDSEPENQSEDNYLNDDNDDEIIAYYEKKFKKGKSDDLDGWNDLLEGISEKKPITNKKNPKNRVKIDKVKFEKINTKSANDEIYGKNLKSKPLHKFDLNINDDEIDSIKKLQNGIRGQFNKIAISNLKSVFMALEKYCQESSRVVIVEAIFKIITDITTSSFCGDFNLSHIAMMLGLINSGNGILQDKVVYIVEKICLSLNNLLNCKDVNFLQIRNLSCFLAYLYCYKVITLKLIYEILNILSKKCNERYLKIILDFLNVFHSFSRKEDSHVSEKLKNIYNDFNKSDNDQRLRFGLLELENIFLNKTKFDIDMTIKSIKAIKSCLSSPIGSNKIFATLSDFLKVNENGRWWVVGAGIFQSKMKDAPIGVKKSTLIAMDQNLVNLAKKFKMNTEIRINIFCQIFESKNYNDAFNNINKLNLNSVQKRQIVHVLFQLILKCKKPKDFYVLTLKKFVEFERNYKLTLKYTIWDHLKMIIVDEMESVKMERFKIILSKLIRCNIFDFTLFKIVYFSKVENNFVEFFRDLLVSILTENMDVGKQSQIFQKLNEKSHVNLKNGFKLFIKMNISQNQEFLDSLPNEIKTLFLLKLKTCLFCLN</sequence>
<evidence type="ECO:0000256" key="4">
    <source>
        <dbReference type="SAM" id="MobiDB-lite"/>
    </source>
</evidence>
<feature type="region of interest" description="Disordered" evidence="4">
    <location>
        <begin position="18"/>
        <end position="69"/>
    </location>
</feature>
<dbReference type="GO" id="GO:0003723">
    <property type="term" value="F:RNA binding"/>
    <property type="evidence" value="ECO:0007669"/>
    <property type="project" value="TreeGrafter"/>
</dbReference>
<keyword evidence="7" id="KW-1185">Reference proteome</keyword>
<organism evidence="6 7">
    <name type="scientific">Intoshia linei</name>
    <dbReference type="NCBI Taxonomy" id="1819745"/>
    <lineage>
        <taxon>Eukaryota</taxon>
        <taxon>Metazoa</taxon>
        <taxon>Spiralia</taxon>
        <taxon>Lophotrochozoa</taxon>
        <taxon>Mesozoa</taxon>
        <taxon>Orthonectida</taxon>
        <taxon>Rhopaluridae</taxon>
        <taxon>Intoshia</taxon>
    </lineage>
</organism>
<evidence type="ECO:0000313" key="7">
    <source>
        <dbReference type="Proteomes" id="UP000078046"/>
    </source>
</evidence>
<comment type="subcellular location">
    <subcellularLocation>
        <location evidence="1">Nucleus</location>
    </subcellularLocation>
</comment>
<dbReference type="GO" id="GO:0005730">
    <property type="term" value="C:nucleolus"/>
    <property type="evidence" value="ECO:0007669"/>
    <property type="project" value="TreeGrafter"/>
</dbReference>
<dbReference type="OrthoDB" id="10260961at2759"/>
<comment type="similarity">
    <text evidence="2">Belongs to the CWC22 family.</text>
</comment>
<keyword evidence="3" id="KW-0539">Nucleus</keyword>
<evidence type="ECO:0000259" key="5">
    <source>
        <dbReference type="PROSITE" id="PS51366"/>
    </source>
</evidence>
<feature type="compositionally biased region" description="Acidic residues" evidence="4">
    <location>
        <begin position="53"/>
        <end position="69"/>
    </location>
</feature>
<name>A0A177AZB0_9BILA</name>
<dbReference type="InterPro" id="IPR003891">
    <property type="entry name" value="Initiation_fac_eIF4g_MI"/>
</dbReference>
<evidence type="ECO:0000256" key="2">
    <source>
        <dbReference type="ARBA" id="ARBA00006856"/>
    </source>
</evidence>
<evidence type="ECO:0000256" key="3">
    <source>
        <dbReference type="ARBA" id="ARBA00023242"/>
    </source>
</evidence>
<accession>A0A177AZB0</accession>
<dbReference type="PANTHER" id="PTHR18034:SF4">
    <property type="entry name" value="NUCLEOLAR MIF4G DOMAIN-CONTAINING PROTEIN 1"/>
    <property type="match status" value="1"/>
</dbReference>
<protein>
    <submittedName>
        <fullName evidence="6">Nucleolar MIF4G domain-containing protein 1</fullName>
    </submittedName>
</protein>